<sequence length="110" mass="11808">MTIDTGVVSPGQAAVQDGLAAAAAAFTAAREQLGPDATDAELRKHADWLLLRSRTELLDPDRIAIAAEAFVRASGGVWDALLPDQKTPEQRPRGRHDRRLPRHGPEPLAA</sequence>
<dbReference type="Proteomes" id="UP000248714">
    <property type="component" value="Unassembled WGS sequence"/>
</dbReference>
<reference evidence="2 3" key="1">
    <citation type="submission" date="2018-06" db="EMBL/GenBank/DDBJ databases">
        <title>Genomic Encyclopedia of Type Strains, Phase IV (KMG-IV): sequencing the most valuable type-strain genomes for metagenomic binning, comparative biology and taxonomic classification.</title>
        <authorList>
            <person name="Goeker M."/>
        </authorList>
    </citation>
    <scope>NUCLEOTIDE SEQUENCE [LARGE SCALE GENOMIC DNA]</scope>
    <source>
        <strain evidence="2 3">DSM 45479</strain>
    </source>
</reference>
<keyword evidence="3" id="KW-1185">Reference proteome</keyword>
<name>A0ABX9DVS9_9PSEU</name>
<gene>
    <name evidence="2" type="ORF">C8D87_1148</name>
</gene>
<accession>A0ABX9DVS9</accession>
<comment type="caution">
    <text evidence="2">The sequence shown here is derived from an EMBL/GenBank/DDBJ whole genome shotgun (WGS) entry which is preliminary data.</text>
</comment>
<protein>
    <submittedName>
        <fullName evidence="2">Uncharacterized protein</fullName>
    </submittedName>
</protein>
<dbReference type="RefSeq" id="WP_112231774.1">
    <property type="nucleotide sequence ID" value="NZ_QLTT01000014.1"/>
</dbReference>
<evidence type="ECO:0000313" key="3">
    <source>
        <dbReference type="Proteomes" id="UP000248714"/>
    </source>
</evidence>
<dbReference type="EMBL" id="QLTT01000014">
    <property type="protein sequence ID" value="RAS59396.1"/>
    <property type="molecule type" value="Genomic_DNA"/>
</dbReference>
<evidence type="ECO:0000256" key="1">
    <source>
        <dbReference type="SAM" id="MobiDB-lite"/>
    </source>
</evidence>
<evidence type="ECO:0000313" key="2">
    <source>
        <dbReference type="EMBL" id="RAS59396.1"/>
    </source>
</evidence>
<organism evidence="2 3">
    <name type="scientific">Lentzea atacamensis</name>
    <dbReference type="NCBI Taxonomy" id="531938"/>
    <lineage>
        <taxon>Bacteria</taxon>
        <taxon>Bacillati</taxon>
        <taxon>Actinomycetota</taxon>
        <taxon>Actinomycetes</taxon>
        <taxon>Pseudonocardiales</taxon>
        <taxon>Pseudonocardiaceae</taxon>
        <taxon>Lentzea</taxon>
    </lineage>
</organism>
<proteinExistence type="predicted"/>
<feature type="compositionally biased region" description="Basic residues" evidence="1">
    <location>
        <begin position="93"/>
        <end position="102"/>
    </location>
</feature>
<feature type="region of interest" description="Disordered" evidence="1">
    <location>
        <begin position="81"/>
        <end position="110"/>
    </location>
</feature>